<organism evidence="2 3">
    <name type="scientific">Paraburkholderia azotifigens</name>
    <dbReference type="NCBI Taxonomy" id="2057004"/>
    <lineage>
        <taxon>Bacteria</taxon>
        <taxon>Pseudomonadati</taxon>
        <taxon>Pseudomonadota</taxon>
        <taxon>Betaproteobacteria</taxon>
        <taxon>Burkholderiales</taxon>
        <taxon>Burkholderiaceae</taxon>
        <taxon>Paraburkholderia</taxon>
    </lineage>
</organism>
<dbReference type="EMBL" id="VOQS01000001">
    <property type="protein sequence ID" value="TXC89028.1"/>
    <property type="molecule type" value="Genomic_DNA"/>
</dbReference>
<feature type="region of interest" description="Disordered" evidence="1">
    <location>
        <begin position="43"/>
        <end position="73"/>
    </location>
</feature>
<protein>
    <submittedName>
        <fullName evidence="2">Uncharacterized protein</fullName>
    </submittedName>
</protein>
<evidence type="ECO:0000256" key="1">
    <source>
        <dbReference type="SAM" id="MobiDB-lite"/>
    </source>
</evidence>
<accession>A0A5C6VZS2</accession>
<dbReference type="Proteomes" id="UP000321776">
    <property type="component" value="Unassembled WGS sequence"/>
</dbReference>
<feature type="compositionally biased region" description="Basic residues" evidence="1">
    <location>
        <begin position="58"/>
        <end position="73"/>
    </location>
</feature>
<reference evidence="2 3" key="1">
    <citation type="journal article" date="2018" name="Int. J. Syst. Evol. Microbiol.">
        <title>Paraburkholderia azotifigens sp. nov., a nitrogen-fixing bacterium isolated from paddy soil.</title>
        <authorList>
            <person name="Choi G.M."/>
            <person name="Im W.T."/>
        </authorList>
    </citation>
    <scope>NUCLEOTIDE SEQUENCE [LARGE SCALE GENOMIC DNA]</scope>
    <source>
        <strain evidence="2 3">NF 2-5-3</strain>
    </source>
</reference>
<sequence>MFASLRDSSKNVCCRVILAGTGGLKPLSLVTFFAAAKKVTAAPHRGDANKPIRNRGCPQKKQKAKKTRIAATD</sequence>
<comment type="caution">
    <text evidence="2">The sequence shown here is derived from an EMBL/GenBank/DDBJ whole genome shotgun (WGS) entry which is preliminary data.</text>
</comment>
<dbReference type="AlphaFoldDB" id="A0A5C6VZS2"/>
<evidence type="ECO:0000313" key="2">
    <source>
        <dbReference type="EMBL" id="TXC89028.1"/>
    </source>
</evidence>
<proteinExistence type="predicted"/>
<name>A0A5C6VZS2_9BURK</name>
<gene>
    <name evidence="2" type="ORF">FRZ40_16505</name>
</gene>
<evidence type="ECO:0000313" key="3">
    <source>
        <dbReference type="Proteomes" id="UP000321776"/>
    </source>
</evidence>